<dbReference type="SUPFAM" id="SSF53850">
    <property type="entry name" value="Periplasmic binding protein-like II"/>
    <property type="match status" value="1"/>
</dbReference>
<dbReference type="AlphaFoldDB" id="A0A4P6DQH0"/>
<evidence type="ECO:0000256" key="1">
    <source>
        <dbReference type="SAM" id="SignalP"/>
    </source>
</evidence>
<evidence type="ECO:0000313" key="3">
    <source>
        <dbReference type="Proteomes" id="UP000293589"/>
    </source>
</evidence>
<dbReference type="KEGG" id="bgx:ESN35_00930"/>
<dbReference type="Pfam" id="PF01547">
    <property type="entry name" value="SBP_bac_1"/>
    <property type="match status" value="1"/>
</dbReference>
<organism evidence="2 3">
    <name type="scientific">Bifidobacterium pullorum subsp. gallinarum</name>
    <dbReference type="NCBI Taxonomy" id="78344"/>
    <lineage>
        <taxon>Bacteria</taxon>
        <taxon>Bacillati</taxon>
        <taxon>Actinomycetota</taxon>
        <taxon>Actinomycetes</taxon>
        <taxon>Bifidobacteriales</taxon>
        <taxon>Bifidobacteriaceae</taxon>
        <taxon>Bifidobacterium</taxon>
    </lineage>
</organism>
<keyword evidence="1" id="KW-0732">Signal</keyword>
<evidence type="ECO:0000313" key="2">
    <source>
        <dbReference type="EMBL" id="QAY32161.1"/>
    </source>
</evidence>
<sequence>MKSMKKVMAGTLTATLALSMAACGGNENGNGGGSEGASGKTTLEVWAWEPTLSDVAEAFEEKNPDITINITNVGTATDQYTSLNNALSAGSGAPDIAQVEYYAVAQYAISNSLMDLSEFGAAEYGDFYTPGTWSSVSINGGVYGLPMDSGPMALFYNKEVFDRAGVTEPPTTMEEYYEAAKKIRSLGPDYYITCDSGEPAPEELMMWVAGGTPFQVDGENLTINLTGDEGVQQVVEWWQRMVDEDLIDTHTPRWSDDWSRKLNDGTCASLTIGAWMASMFDDNAPDTVGKWRAAATPVFDESDPSNGEDGGSTLGIMASSDKAEAAWKFIDFAAHSEEGIDIRVDQGQFPADNATLESPEFLEITNEYFGDQKYNEVLSESAAAVSTDWQFLPYDVYARSIFGNSFGPAALGEATFADAVAAWEQDLIEYGKQQGYTVNE</sequence>
<feature type="signal peptide" evidence="1">
    <location>
        <begin position="1"/>
        <end position="21"/>
    </location>
</feature>
<feature type="chain" id="PRO_5020238724" evidence="1">
    <location>
        <begin position="22"/>
        <end position="440"/>
    </location>
</feature>
<dbReference type="Proteomes" id="UP000293589">
    <property type="component" value="Chromosome"/>
</dbReference>
<reference evidence="2 3" key="1">
    <citation type="submission" date="2019-01" db="EMBL/GenBank/DDBJ databases">
        <title>Complete genome sequence of Bifidobacterium gallinarum CACC 514.</title>
        <authorList>
            <person name="Jung M."/>
        </authorList>
    </citation>
    <scope>NUCLEOTIDE SEQUENCE [LARGE SCALE GENOMIC DNA]</scope>
    <source>
        <strain evidence="2 3">CACC 514</strain>
    </source>
</reference>
<proteinExistence type="predicted"/>
<dbReference type="PANTHER" id="PTHR43649">
    <property type="entry name" value="ARABINOSE-BINDING PROTEIN-RELATED"/>
    <property type="match status" value="1"/>
</dbReference>
<name>A0A4P6DQH0_9BIFI</name>
<accession>A0A4P6DQH0</accession>
<dbReference type="InterPro" id="IPR050490">
    <property type="entry name" value="Bact_solute-bd_prot1"/>
</dbReference>
<protein>
    <submittedName>
        <fullName evidence="2">Sugar ABC transporter substrate-binding protein</fullName>
    </submittedName>
</protein>
<dbReference type="RefSeq" id="WP_129236713.1">
    <property type="nucleotide sequence ID" value="NZ_CP035464.1"/>
</dbReference>
<dbReference type="EMBL" id="CP035464">
    <property type="protein sequence ID" value="QAY32161.1"/>
    <property type="molecule type" value="Genomic_DNA"/>
</dbReference>
<dbReference type="InterPro" id="IPR006059">
    <property type="entry name" value="SBP"/>
</dbReference>
<gene>
    <name evidence="2" type="ORF">ESN35_00930</name>
</gene>
<dbReference type="PANTHER" id="PTHR43649:SF14">
    <property type="entry name" value="BLR3389 PROTEIN"/>
    <property type="match status" value="1"/>
</dbReference>
<dbReference type="Gene3D" id="3.40.190.10">
    <property type="entry name" value="Periplasmic binding protein-like II"/>
    <property type="match status" value="1"/>
</dbReference>
<dbReference type="CDD" id="cd13585">
    <property type="entry name" value="PBP2_TMBP_like"/>
    <property type="match status" value="1"/>
</dbReference>
<dbReference type="PROSITE" id="PS51257">
    <property type="entry name" value="PROKAR_LIPOPROTEIN"/>
    <property type="match status" value="1"/>
</dbReference>